<gene>
    <name evidence="8" type="primary">amrS</name>
    <name evidence="8" type="ORF">ENM88_00115</name>
</gene>
<dbReference type="PROSITE" id="PS51918">
    <property type="entry name" value="RADICAL_SAM"/>
    <property type="match status" value="1"/>
</dbReference>
<dbReference type="InterPro" id="IPR016431">
    <property type="entry name" value="Pyrv-formate_lyase-activ_prd"/>
</dbReference>
<dbReference type="PANTHER" id="PTHR30352">
    <property type="entry name" value="PYRUVATE FORMATE-LYASE-ACTIVATING ENZYME"/>
    <property type="match status" value="1"/>
</dbReference>
<keyword evidence="2 6" id="KW-0949">S-adenosyl-L-methionine</keyword>
<organism evidence="8">
    <name type="scientific">Thermofilum pendens</name>
    <dbReference type="NCBI Taxonomy" id="2269"/>
    <lineage>
        <taxon>Archaea</taxon>
        <taxon>Thermoproteota</taxon>
        <taxon>Thermoprotei</taxon>
        <taxon>Thermofilales</taxon>
        <taxon>Thermofilaceae</taxon>
        <taxon>Thermofilum</taxon>
    </lineage>
</organism>
<dbReference type="SFLD" id="SFLDG01101">
    <property type="entry name" value="Uncharacterised_Radical_SAM_Su"/>
    <property type="match status" value="1"/>
</dbReference>
<dbReference type="Gene3D" id="3.20.20.70">
    <property type="entry name" value="Aldolase class I"/>
    <property type="match status" value="1"/>
</dbReference>
<feature type="binding site" evidence="6">
    <location>
        <position position="86"/>
    </location>
    <ligand>
        <name>[4Fe-4S] cluster</name>
        <dbReference type="ChEBI" id="CHEBI:49883"/>
        <note>4Fe-4S-S-AdoMet</note>
    </ligand>
</feature>
<evidence type="ECO:0000256" key="3">
    <source>
        <dbReference type="ARBA" id="ARBA00022723"/>
    </source>
</evidence>
<evidence type="ECO:0000259" key="7">
    <source>
        <dbReference type="PROSITE" id="PS51918"/>
    </source>
</evidence>
<feature type="binding site" evidence="6">
    <location>
        <position position="89"/>
    </location>
    <ligand>
        <name>[4Fe-4S] cluster</name>
        <dbReference type="ChEBI" id="CHEBI:49883"/>
        <note>4Fe-4S-S-AdoMet</note>
    </ligand>
</feature>
<sequence>MREALLYEKLRGGLVRCNLCERRCLISDGGRGFCGVRVNKGGTLYTLTYNNLSAVESRPIEIKPFFHFWPGSTSLTFSSWSCNFRCPWCQNWHLSRTLPDEARGFSIPPGELVELAVRQGDEGICVSFNEPTLLFEYSVESFREARRRGLYTTYVSNGYMTLEALKVLCEAGLDGLKVDVKGGEAEYRRFNNARADVVWRNAREAKAMGVHVEVVYLVVTGATDSEDLIRETVERHLKELGPEVPIHFTRYYPAYKYHEPPTPLEKLERAYELAKREGVLFPYIGNVPGHPYENTYCPLCGELLLRRYGPVLVESRLREGKKCPRCGAEVPIRGPVVAKKLSWW</sequence>
<evidence type="ECO:0000256" key="6">
    <source>
        <dbReference type="PIRSR" id="PIRSR004869-50"/>
    </source>
</evidence>
<dbReference type="PIRSF" id="PIRSF004869">
    <property type="entry name" value="PflX_prd"/>
    <property type="match status" value="1"/>
</dbReference>
<dbReference type="InterPro" id="IPR013785">
    <property type="entry name" value="Aldolase_TIM"/>
</dbReference>
<dbReference type="GO" id="GO:0051539">
    <property type="term" value="F:4 iron, 4 sulfur cluster binding"/>
    <property type="evidence" value="ECO:0007669"/>
    <property type="project" value="UniProtKB-KW"/>
</dbReference>
<evidence type="ECO:0000256" key="1">
    <source>
        <dbReference type="ARBA" id="ARBA00022485"/>
    </source>
</evidence>
<dbReference type="InterPro" id="IPR006638">
    <property type="entry name" value="Elp3/MiaA/NifB-like_rSAM"/>
</dbReference>
<comment type="cofactor">
    <cofactor evidence="6">
        <name>[4Fe-4S] cluster</name>
        <dbReference type="ChEBI" id="CHEBI:49883"/>
    </cofactor>
    <text evidence="6">Binds 1 [4Fe-4S] cluster. The cluster is coordinated with 3 cysteines and an exchangeable S-adenosyl-L-methionine.</text>
</comment>
<dbReference type="SUPFAM" id="SSF102114">
    <property type="entry name" value="Radical SAM enzymes"/>
    <property type="match status" value="1"/>
</dbReference>
<evidence type="ECO:0000256" key="5">
    <source>
        <dbReference type="ARBA" id="ARBA00023014"/>
    </source>
</evidence>
<dbReference type="InterPro" id="IPR007197">
    <property type="entry name" value="rSAM"/>
</dbReference>
<keyword evidence="5 6" id="KW-0411">Iron-sulfur</keyword>
<evidence type="ECO:0000256" key="2">
    <source>
        <dbReference type="ARBA" id="ARBA00022691"/>
    </source>
</evidence>
<dbReference type="CDD" id="cd01335">
    <property type="entry name" value="Radical_SAM"/>
    <property type="match status" value="1"/>
</dbReference>
<evidence type="ECO:0000256" key="4">
    <source>
        <dbReference type="ARBA" id="ARBA00023004"/>
    </source>
</evidence>
<evidence type="ECO:0000313" key="8">
    <source>
        <dbReference type="EMBL" id="HHP04139.1"/>
    </source>
</evidence>
<dbReference type="GO" id="GO:0003824">
    <property type="term" value="F:catalytic activity"/>
    <property type="evidence" value="ECO:0007669"/>
    <property type="project" value="InterPro"/>
</dbReference>
<dbReference type="GO" id="GO:0046872">
    <property type="term" value="F:metal ion binding"/>
    <property type="evidence" value="ECO:0007669"/>
    <property type="project" value="UniProtKB-KW"/>
</dbReference>
<dbReference type="InterPro" id="IPR027596">
    <property type="entry name" value="AmmeMemoSam_rS"/>
</dbReference>
<dbReference type="SFLD" id="SFLDS00029">
    <property type="entry name" value="Radical_SAM"/>
    <property type="match status" value="1"/>
</dbReference>
<keyword evidence="3 6" id="KW-0479">Metal-binding</keyword>
<feature type="binding site" evidence="6">
    <location>
        <position position="82"/>
    </location>
    <ligand>
        <name>[4Fe-4S] cluster</name>
        <dbReference type="ChEBI" id="CHEBI:49883"/>
        <note>4Fe-4S-S-AdoMet</note>
    </ligand>
</feature>
<keyword evidence="1" id="KW-0004">4Fe-4S</keyword>
<accession>A0A7J3X4M4</accession>
<comment type="caution">
    <text evidence="8">The sequence shown here is derived from an EMBL/GenBank/DDBJ whole genome shotgun (WGS) entry which is preliminary data.</text>
</comment>
<protein>
    <submittedName>
        <fullName evidence="8">AmmeMemoRadiSam system radical SAM enzyme</fullName>
    </submittedName>
</protein>
<proteinExistence type="predicted"/>
<dbReference type="InterPro" id="IPR058240">
    <property type="entry name" value="rSAM_sf"/>
</dbReference>
<dbReference type="Pfam" id="PF04055">
    <property type="entry name" value="Radical_SAM"/>
    <property type="match status" value="1"/>
</dbReference>
<reference evidence="8" key="1">
    <citation type="journal article" date="2020" name="mSystems">
        <title>Genome- and Community-Level Interaction Insights into Carbon Utilization and Element Cycling Functions of Hydrothermarchaeota in Hydrothermal Sediment.</title>
        <authorList>
            <person name="Zhou Z."/>
            <person name="Liu Y."/>
            <person name="Xu W."/>
            <person name="Pan J."/>
            <person name="Luo Z.H."/>
            <person name="Li M."/>
        </authorList>
    </citation>
    <scope>NUCLEOTIDE SEQUENCE [LARGE SCALE GENOMIC DNA]</scope>
    <source>
        <strain evidence="8">SpSt-1125</strain>
    </source>
</reference>
<name>A0A7J3X4M4_THEPE</name>
<feature type="domain" description="Radical SAM core" evidence="7">
    <location>
        <begin position="67"/>
        <end position="284"/>
    </location>
</feature>
<dbReference type="AlphaFoldDB" id="A0A7J3X4M4"/>
<dbReference type="PANTHER" id="PTHR30352:SF5">
    <property type="entry name" value="PYRUVATE FORMATE-LYASE 1-ACTIVATING ENZYME"/>
    <property type="match status" value="1"/>
</dbReference>
<dbReference type="EMBL" id="DRZM01000006">
    <property type="protein sequence ID" value="HHP04139.1"/>
    <property type="molecule type" value="Genomic_DNA"/>
</dbReference>
<dbReference type="NCBIfam" id="TIGR04337">
    <property type="entry name" value="AmmeMemoSam_rS"/>
    <property type="match status" value="1"/>
</dbReference>
<dbReference type="InterPro" id="IPR034457">
    <property type="entry name" value="Organic_radical-activating"/>
</dbReference>
<keyword evidence="4 6" id="KW-0408">Iron</keyword>
<dbReference type="SMART" id="SM00729">
    <property type="entry name" value="Elp3"/>
    <property type="match status" value="1"/>
</dbReference>